<name>A0A6P2D2L5_9BACT</name>
<evidence type="ECO:0000313" key="2">
    <source>
        <dbReference type="Proteomes" id="UP000464178"/>
    </source>
</evidence>
<sequence length="115" mass="12833">MELFAQGLALAIAVAVAWGLWRAAQPEPYFVVAVVRGEVRSTAGTVTSPFLQRVHEVATEHRIATGRVWGVVRQGGRISLNFSRHFPPPARQQLRNWWGASGWAASMNRNKCPRR</sequence>
<accession>A0A6P2D2L5</accession>
<dbReference type="KEGG" id="gms:SOIL9_40740"/>
<dbReference type="RefSeq" id="WP_162668332.1">
    <property type="nucleotide sequence ID" value="NZ_LR593886.1"/>
</dbReference>
<dbReference type="Proteomes" id="UP000464178">
    <property type="component" value="Chromosome"/>
</dbReference>
<evidence type="ECO:0000313" key="1">
    <source>
        <dbReference type="EMBL" id="VTR93640.1"/>
    </source>
</evidence>
<proteinExistence type="predicted"/>
<organism evidence="1 2">
    <name type="scientific">Gemmata massiliana</name>
    <dbReference type="NCBI Taxonomy" id="1210884"/>
    <lineage>
        <taxon>Bacteria</taxon>
        <taxon>Pseudomonadati</taxon>
        <taxon>Planctomycetota</taxon>
        <taxon>Planctomycetia</taxon>
        <taxon>Gemmatales</taxon>
        <taxon>Gemmataceae</taxon>
        <taxon>Gemmata</taxon>
    </lineage>
</organism>
<protein>
    <submittedName>
        <fullName evidence="1">: DUF3634</fullName>
    </submittedName>
</protein>
<dbReference type="EMBL" id="LR593886">
    <property type="protein sequence ID" value="VTR93640.1"/>
    <property type="molecule type" value="Genomic_DNA"/>
</dbReference>
<keyword evidence="2" id="KW-1185">Reference proteome</keyword>
<dbReference type="InterPro" id="IPR022090">
    <property type="entry name" value="DUF3634"/>
</dbReference>
<reference evidence="1 2" key="1">
    <citation type="submission" date="2019-05" db="EMBL/GenBank/DDBJ databases">
        <authorList>
            <consortium name="Science for Life Laboratories"/>
        </authorList>
    </citation>
    <scope>NUCLEOTIDE SEQUENCE [LARGE SCALE GENOMIC DNA]</scope>
    <source>
        <strain evidence="1">Soil9</strain>
    </source>
</reference>
<gene>
    <name evidence="1" type="ORF">SOIL9_40740</name>
</gene>
<dbReference type="AlphaFoldDB" id="A0A6P2D2L5"/>
<dbReference type="Pfam" id="PF12321">
    <property type="entry name" value="DUF3634"/>
    <property type="match status" value="1"/>
</dbReference>